<feature type="chain" id="PRO_5015200138" evidence="1">
    <location>
        <begin position="25"/>
        <end position="135"/>
    </location>
</feature>
<evidence type="ECO:0000256" key="1">
    <source>
        <dbReference type="SAM" id="SignalP"/>
    </source>
</evidence>
<feature type="signal peptide" evidence="1">
    <location>
        <begin position="1"/>
        <end position="24"/>
    </location>
</feature>
<dbReference type="EMBL" id="JXTC01000054">
    <property type="protein sequence ID" value="PON94034.1"/>
    <property type="molecule type" value="Genomic_DNA"/>
</dbReference>
<sequence length="135" mass="13682">MTNINSRFMFLLSLVFAATIICTAQQTLRLTLSGTLTFDDGSTPTVADLTIDGGTLTVDGGTSITINGGTLTVNGGTDLIVAGDTADVTLTGDIGIADTRRVVASDFTVSSGTLTFGDDALIVACGTLTVVDVTV</sequence>
<gene>
    <name evidence="2" type="ORF">TorRG33x02_100730</name>
</gene>
<evidence type="ECO:0000313" key="3">
    <source>
        <dbReference type="Proteomes" id="UP000237000"/>
    </source>
</evidence>
<name>A0A2P5F8D0_TREOI</name>
<keyword evidence="3" id="KW-1185">Reference proteome</keyword>
<accession>A0A2P5F8D0</accession>
<dbReference type="Proteomes" id="UP000237000">
    <property type="component" value="Unassembled WGS sequence"/>
</dbReference>
<dbReference type="AlphaFoldDB" id="A0A2P5F8D0"/>
<reference evidence="3" key="1">
    <citation type="submission" date="2016-06" db="EMBL/GenBank/DDBJ databases">
        <title>Parallel loss of symbiosis genes in relatives of nitrogen-fixing non-legume Parasponia.</title>
        <authorList>
            <person name="Van Velzen R."/>
            <person name="Holmer R."/>
            <person name="Bu F."/>
            <person name="Rutten L."/>
            <person name="Van Zeijl A."/>
            <person name="Liu W."/>
            <person name="Santuari L."/>
            <person name="Cao Q."/>
            <person name="Sharma T."/>
            <person name="Shen D."/>
            <person name="Roswanjaya Y."/>
            <person name="Wardhani T."/>
            <person name="Kalhor M.S."/>
            <person name="Jansen J."/>
            <person name="Van den Hoogen J."/>
            <person name="Gungor B."/>
            <person name="Hartog M."/>
            <person name="Hontelez J."/>
            <person name="Verver J."/>
            <person name="Yang W.-C."/>
            <person name="Schijlen E."/>
            <person name="Repin R."/>
            <person name="Schilthuizen M."/>
            <person name="Schranz E."/>
            <person name="Heidstra R."/>
            <person name="Miyata K."/>
            <person name="Fedorova E."/>
            <person name="Kohlen W."/>
            <person name="Bisseling T."/>
            <person name="Smit S."/>
            <person name="Geurts R."/>
        </authorList>
    </citation>
    <scope>NUCLEOTIDE SEQUENCE [LARGE SCALE GENOMIC DNA]</scope>
    <source>
        <strain evidence="3">cv. RG33-2</strain>
    </source>
</reference>
<protein>
    <submittedName>
        <fullName evidence="2">Uncharacterized protein</fullName>
    </submittedName>
</protein>
<organism evidence="2 3">
    <name type="scientific">Trema orientale</name>
    <name type="common">Charcoal tree</name>
    <name type="synonym">Celtis orientalis</name>
    <dbReference type="NCBI Taxonomy" id="63057"/>
    <lineage>
        <taxon>Eukaryota</taxon>
        <taxon>Viridiplantae</taxon>
        <taxon>Streptophyta</taxon>
        <taxon>Embryophyta</taxon>
        <taxon>Tracheophyta</taxon>
        <taxon>Spermatophyta</taxon>
        <taxon>Magnoliopsida</taxon>
        <taxon>eudicotyledons</taxon>
        <taxon>Gunneridae</taxon>
        <taxon>Pentapetalae</taxon>
        <taxon>rosids</taxon>
        <taxon>fabids</taxon>
        <taxon>Rosales</taxon>
        <taxon>Cannabaceae</taxon>
        <taxon>Trema</taxon>
    </lineage>
</organism>
<dbReference type="InParanoid" id="A0A2P5F8D0"/>
<proteinExistence type="predicted"/>
<evidence type="ECO:0000313" key="2">
    <source>
        <dbReference type="EMBL" id="PON94034.1"/>
    </source>
</evidence>
<keyword evidence="1" id="KW-0732">Signal</keyword>
<comment type="caution">
    <text evidence="2">The sequence shown here is derived from an EMBL/GenBank/DDBJ whole genome shotgun (WGS) entry which is preliminary data.</text>
</comment>